<keyword evidence="1" id="KW-0175">Coiled coil</keyword>
<dbReference type="AlphaFoldDB" id="A0A6L2P5X3"/>
<feature type="compositionally biased region" description="Basic and acidic residues" evidence="2">
    <location>
        <begin position="141"/>
        <end position="164"/>
    </location>
</feature>
<evidence type="ECO:0000256" key="2">
    <source>
        <dbReference type="SAM" id="MobiDB-lite"/>
    </source>
</evidence>
<accession>A0A6L2P5X3</accession>
<gene>
    <name evidence="3" type="ORF">Tci_064680</name>
</gene>
<organism evidence="3">
    <name type="scientific">Tanacetum cinerariifolium</name>
    <name type="common">Dalmatian daisy</name>
    <name type="synonym">Chrysanthemum cinerariifolium</name>
    <dbReference type="NCBI Taxonomy" id="118510"/>
    <lineage>
        <taxon>Eukaryota</taxon>
        <taxon>Viridiplantae</taxon>
        <taxon>Streptophyta</taxon>
        <taxon>Embryophyta</taxon>
        <taxon>Tracheophyta</taxon>
        <taxon>Spermatophyta</taxon>
        <taxon>Magnoliopsida</taxon>
        <taxon>eudicotyledons</taxon>
        <taxon>Gunneridae</taxon>
        <taxon>Pentapetalae</taxon>
        <taxon>asterids</taxon>
        <taxon>campanulids</taxon>
        <taxon>Asterales</taxon>
        <taxon>Asteraceae</taxon>
        <taxon>Asteroideae</taxon>
        <taxon>Anthemideae</taxon>
        <taxon>Anthemidinae</taxon>
        <taxon>Tanacetum</taxon>
    </lineage>
</organism>
<protein>
    <submittedName>
        <fullName evidence="3">Uncharacterized protein</fullName>
    </submittedName>
</protein>
<comment type="caution">
    <text evidence="3">The sequence shown here is derived from an EMBL/GenBank/DDBJ whole genome shotgun (WGS) entry which is preliminary data.</text>
</comment>
<name>A0A6L2P5X3_TANCI</name>
<proteinExistence type="predicted"/>
<dbReference type="EMBL" id="BKCJ010010692">
    <property type="protein sequence ID" value="GEU92702.1"/>
    <property type="molecule type" value="Genomic_DNA"/>
</dbReference>
<sequence>MEFTKSEFNLATYKQGLAFVEEQYVFYKKNEVIFCEKIIVLKRDLSYRDSEISGLKCELEKLKKEKETNQLKIENFDSASKSLEKLIGSQISDNSKKGLGYESYHAIPPPPTGLFSPLKIDLSYSGLKKFQQPEFQSYRPKSCETKSKNASKEIPNKLKESPDAPLVKDKVSNNKDCLIKSPIVEEKKIVVPNATKIEFVKAKQQEKPVRKPINMIVITIKHNLTIKGWKNQCGTMQRWPKVVVSIVKRNPVNTVLENEVYDVKALACWVWRPKQNVINHVFKHNSASITLKRLDYIDAQGRLKSVMAWVPKRDTFEGLEVQRSSRYRSMIIIIVAAWSKVTAARVESSYYFYKGNVNGISTASFEYYYCQGKLSELILVVLGSTKVNTARALMINIASYVRYQCLIEDEDFIKRSRSTHGDEV</sequence>
<reference evidence="3" key="1">
    <citation type="journal article" date="2019" name="Sci. Rep.">
        <title>Draft genome of Tanacetum cinerariifolium, the natural source of mosquito coil.</title>
        <authorList>
            <person name="Yamashiro T."/>
            <person name="Shiraishi A."/>
            <person name="Satake H."/>
            <person name="Nakayama K."/>
        </authorList>
    </citation>
    <scope>NUCLEOTIDE SEQUENCE</scope>
</reference>
<feature type="region of interest" description="Disordered" evidence="2">
    <location>
        <begin position="138"/>
        <end position="164"/>
    </location>
</feature>
<evidence type="ECO:0000313" key="3">
    <source>
        <dbReference type="EMBL" id="GEU92702.1"/>
    </source>
</evidence>
<feature type="coiled-coil region" evidence="1">
    <location>
        <begin position="52"/>
        <end position="79"/>
    </location>
</feature>
<evidence type="ECO:0000256" key="1">
    <source>
        <dbReference type="SAM" id="Coils"/>
    </source>
</evidence>